<evidence type="ECO:0000259" key="7">
    <source>
        <dbReference type="PROSITE" id="PS51918"/>
    </source>
</evidence>
<evidence type="ECO:0000256" key="1">
    <source>
        <dbReference type="ARBA" id="ARBA00001966"/>
    </source>
</evidence>
<dbReference type="SMART" id="SM00729">
    <property type="entry name" value="Elp3"/>
    <property type="match status" value="1"/>
</dbReference>
<dbReference type="GO" id="GO:0046872">
    <property type="term" value="F:metal ion binding"/>
    <property type="evidence" value="ECO:0007669"/>
    <property type="project" value="UniProtKB-KW"/>
</dbReference>
<comment type="cofactor">
    <cofactor evidence="1">
        <name>[4Fe-4S] cluster</name>
        <dbReference type="ChEBI" id="CHEBI:49883"/>
    </cofactor>
</comment>
<evidence type="ECO:0000313" key="8">
    <source>
        <dbReference type="EMBL" id="KIX14341.1"/>
    </source>
</evidence>
<dbReference type="GO" id="GO:0005737">
    <property type="term" value="C:cytoplasm"/>
    <property type="evidence" value="ECO:0007669"/>
    <property type="project" value="TreeGrafter"/>
</dbReference>
<dbReference type="GO" id="GO:0006779">
    <property type="term" value="P:porphyrin-containing compound biosynthetic process"/>
    <property type="evidence" value="ECO:0007669"/>
    <property type="project" value="TreeGrafter"/>
</dbReference>
<dbReference type="InterPro" id="IPR034505">
    <property type="entry name" value="Coproporphyrinogen-III_oxidase"/>
</dbReference>
<reference evidence="8 9" key="1">
    <citation type="submission" date="2013-11" db="EMBL/GenBank/DDBJ databases">
        <title>Metagenomic analysis of a methanogenic consortium involved in long chain n-alkane degradation.</title>
        <authorList>
            <person name="Davidova I.A."/>
            <person name="Callaghan A.V."/>
            <person name="Wawrik B."/>
            <person name="Pruitt S."/>
            <person name="Marks C."/>
            <person name="Duncan K.E."/>
            <person name="Suflita J.M."/>
        </authorList>
    </citation>
    <scope>NUCLEOTIDE SEQUENCE [LARGE SCALE GENOMIC DNA]</scope>
    <source>
        <strain evidence="8 9">SPR</strain>
    </source>
</reference>
<keyword evidence="4" id="KW-0408">Iron</keyword>
<dbReference type="Pfam" id="PF04055">
    <property type="entry name" value="Radical_SAM"/>
    <property type="match status" value="1"/>
</dbReference>
<comment type="caution">
    <text evidence="8">The sequence shown here is derived from an EMBL/GenBank/DDBJ whole genome shotgun (WGS) entry which is preliminary data.</text>
</comment>
<sequence>MFDPDLLQKRLATLEQKDRELIMGLTRPPDTYESFADMRGYHQYTKRRRVMPGYDSQPMMDWLLSQKPSNNLRKIYIHFPFCRSRCLYCGFFMGFNRPEKVKNYLSALLREIRQKAKEPWVRSAPFHCVYLGGGTPSDLEPDQLRLLLDTVRENLPLANDCEITLEGRLKGFDKERRQAAIESGVNRFSFGVQSFDTQVRKQMGRKLAREELLEALKEITDQGKALVIVDLIYGLPDQDMDVWQRDLDDLLQSGVDGASGYMLRTAVNNPLEKAVRANLLPAEADLPQRGRMYARLRKTLLAAGWKRLNMTHWGRNSRERCLYDSESFSDTDMVGLGCAAHGQVNGFGAINFPILNGYLSLIERGKWPVFFCTQSPPEYRAYFDVADQTGMRMISFERFRQKFGLDLEPVLGWLTDQWQKIGLLTPDQHRMVMSGPGEFWQPNLSQAMIDCLDLASPDFDMELIDNMDFRKNRRRFNRSWFERQKELSPNLDVSVPGPGLAEAKRTPRP</sequence>
<dbReference type="InterPro" id="IPR007197">
    <property type="entry name" value="rSAM"/>
</dbReference>
<dbReference type="RefSeq" id="WP_044347984.1">
    <property type="nucleotide sequence ID" value="NZ_AZAC01000011.1"/>
</dbReference>
<dbReference type="AlphaFoldDB" id="A0A0D2JF65"/>
<evidence type="ECO:0000313" key="9">
    <source>
        <dbReference type="Proteomes" id="UP000032233"/>
    </source>
</evidence>
<dbReference type="OrthoDB" id="9808022at2"/>
<dbReference type="STRING" id="1429043.X474_08765"/>
<dbReference type="NCBIfam" id="TIGR04107">
    <property type="entry name" value="rSAM_HutW"/>
    <property type="match status" value="1"/>
</dbReference>
<proteinExistence type="predicted"/>
<dbReference type="Proteomes" id="UP000032233">
    <property type="component" value="Unassembled WGS sequence"/>
</dbReference>
<dbReference type="Gene3D" id="3.20.20.70">
    <property type="entry name" value="Aldolase class I"/>
    <property type="match status" value="1"/>
</dbReference>
<keyword evidence="9" id="KW-1185">Reference proteome</keyword>
<protein>
    <recommendedName>
        <fullName evidence="7">Radical SAM core domain-containing protein</fullName>
    </recommendedName>
</protein>
<dbReference type="GO" id="GO:0003824">
    <property type="term" value="F:catalytic activity"/>
    <property type="evidence" value="ECO:0007669"/>
    <property type="project" value="InterPro"/>
</dbReference>
<evidence type="ECO:0000256" key="3">
    <source>
        <dbReference type="ARBA" id="ARBA00022723"/>
    </source>
</evidence>
<name>A0A0D2JF65_9BACT</name>
<gene>
    <name evidence="8" type="ORF">X474_08765</name>
</gene>
<evidence type="ECO:0000256" key="5">
    <source>
        <dbReference type="ARBA" id="ARBA00023014"/>
    </source>
</evidence>
<dbReference type="InterPro" id="IPR058240">
    <property type="entry name" value="rSAM_sf"/>
</dbReference>
<dbReference type="GO" id="GO:0051539">
    <property type="term" value="F:4 iron, 4 sulfur cluster binding"/>
    <property type="evidence" value="ECO:0007669"/>
    <property type="project" value="TreeGrafter"/>
</dbReference>
<organism evidence="8 9">
    <name type="scientific">Dethiosulfatarculus sandiegensis</name>
    <dbReference type="NCBI Taxonomy" id="1429043"/>
    <lineage>
        <taxon>Bacteria</taxon>
        <taxon>Pseudomonadati</taxon>
        <taxon>Thermodesulfobacteriota</taxon>
        <taxon>Desulfarculia</taxon>
        <taxon>Desulfarculales</taxon>
        <taxon>Desulfarculaceae</taxon>
        <taxon>Dethiosulfatarculus</taxon>
    </lineage>
</organism>
<dbReference type="PANTHER" id="PTHR13932">
    <property type="entry name" value="COPROPORPHYRINIGEN III OXIDASE"/>
    <property type="match status" value="1"/>
</dbReference>
<dbReference type="SUPFAM" id="SSF102114">
    <property type="entry name" value="Radical SAM enzymes"/>
    <property type="match status" value="1"/>
</dbReference>
<dbReference type="SFLD" id="SFLDG01082">
    <property type="entry name" value="B12-binding_domain_containing"/>
    <property type="match status" value="1"/>
</dbReference>
<feature type="region of interest" description="Disordered" evidence="6">
    <location>
        <begin position="490"/>
        <end position="509"/>
    </location>
</feature>
<dbReference type="SFLD" id="SFLDS00029">
    <property type="entry name" value="Radical_SAM"/>
    <property type="match status" value="1"/>
</dbReference>
<keyword evidence="5" id="KW-0411">Iron-sulfur</keyword>
<dbReference type="PANTHER" id="PTHR13932:SF9">
    <property type="entry name" value="COPROPORPHYRINOGEN III OXIDASE"/>
    <property type="match status" value="1"/>
</dbReference>
<keyword evidence="3" id="KW-0479">Metal-binding</keyword>
<evidence type="ECO:0000256" key="2">
    <source>
        <dbReference type="ARBA" id="ARBA00022691"/>
    </source>
</evidence>
<dbReference type="InParanoid" id="A0A0D2JF65"/>
<dbReference type="SFLD" id="SFLDG01065">
    <property type="entry name" value="anaerobic_coproporphyrinogen-I"/>
    <property type="match status" value="1"/>
</dbReference>
<dbReference type="InterPro" id="IPR006638">
    <property type="entry name" value="Elp3/MiaA/NifB-like_rSAM"/>
</dbReference>
<dbReference type="PROSITE" id="PS51918">
    <property type="entry name" value="RADICAL_SAM"/>
    <property type="match status" value="1"/>
</dbReference>
<dbReference type="EMBL" id="AZAC01000011">
    <property type="protein sequence ID" value="KIX14341.1"/>
    <property type="molecule type" value="Genomic_DNA"/>
</dbReference>
<evidence type="ECO:0000256" key="6">
    <source>
        <dbReference type="SAM" id="MobiDB-lite"/>
    </source>
</evidence>
<dbReference type="InterPro" id="IPR026332">
    <property type="entry name" value="HutW"/>
</dbReference>
<dbReference type="PATRIC" id="fig|1429043.3.peg.1856"/>
<feature type="domain" description="Radical SAM core" evidence="7">
    <location>
        <begin position="67"/>
        <end position="297"/>
    </location>
</feature>
<dbReference type="InterPro" id="IPR013785">
    <property type="entry name" value="Aldolase_TIM"/>
</dbReference>
<dbReference type="CDD" id="cd01335">
    <property type="entry name" value="Radical_SAM"/>
    <property type="match status" value="1"/>
</dbReference>
<accession>A0A0D2JF65</accession>
<keyword evidence="2" id="KW-0949">S-adenosyl-L-methionine</keyword>
<evidence type="ECO:0000256" key="4">
    <source>
        <dbReference type="ARBA" id="ARBA00023004"/>
    </source>
</evidence>